<organism evidence="1">
    <name type="scientific">hydrothermal vent metagenome</name>
    <dbReference type="NCBI Taxonomy" id="652676"/>
    <lineage>
        <taxon>unclassified sequences</taxon>
        <taxon>metagenomes</taxon>
        <taxon>ecological metagenomes</taxon>
    </lineage>
</organism>
<protein>
    <submittedName>
        <fullName evidence="1">Uncharacterized protein</fullName>
    </submittedName>
</protein>
<reference evidence="1" key="1">
    <citation type="submission" date="2018-06" db="EMBL/GenBank/DDBJ databases">
        <authorList>
            <person name="Zhirakovskaya E."/>
        </authorList>
    </citation>
    <scope>NUCLEOTIDE SEQUENCE</scope>
</reference>
<name>A0A3B0UAJ6_9ZZZZ</name>
<evidence type="ECO:0000313" key="1">
    <source>
        <dbReference type="EMBL" id="VAW16486.1"/>
    </source>
</evidence>
<sequence>MFLTKWVHHNGHRDSQINKMHHGWLLYFVLEKFSKMKRKTEVNYGCCGFQPHY</sequence>
<proteinExistence type="predicted"/>
<accession>A0A3B0UAJ6</accession>
<gene>
    <name evidence="1" type="ORF">MNBD_BACTEROID01-1109</name>
</gene>
<dbReference type="EMBL" id="UOEP01000062">
    <property type="protein sequence ID" value="VAW16486.1"/>
    <property type="molecule type" value="Genomic_DNA"/>
</dbReference>
<dbReference type="AlphaFoldDB" id="A0A3B0UAJ6"/>